<proteinExistence type="predicted"/>
<dbReference type="RefSeq" id="WP_183428819.1">
    <property type="nucleotide sequence ID" value="NZ_JACHVP010000004.1"/>
</dbReference>
<dbReference type="AlphaFoldDB" id="A0A7W4V030"/>
<evidence type="ECO:0000313" key="3">
    <source>
        <dbReference type="Proteomes" id="UP000538196"/>
    </source>
</evidence>
<comment type="caution">
    <text evidence="2">The sequence shown here is derived from an EMBL/GenBank/DDBJ whole genome shotgun (WGS) entry which is preliminary data.</text>
</comment>
<organism evidence="2 3">
    <name type="scientific">Leifsonia aquatica</name>
    <name type="common">Corynebacterium aquaticum</name>
    <dbReference type="NCBI Taxonomy" id="144185"/>
    <lineage>
        <taxon>Bacteria</taxon>
        <taxon>Bacillati</taxon>
        <taxon>Actinomycetota</taxon>
        <taxon>Actinomycetes</taxon>
        <taxon>Micrococcales</taxon>
        <taxon>Microbacteriaceae</taxon>
        <taxon>Leifsonia</taxon>
    </lineage>
</organism>
<protein>
    <submittedName>
        <fullName evidence="2">Uncharacterized protein</fullName>
    </submittedName>
</protein>
<dbReference type="Proteomes" id="UP000538196">
    <property type="component" value="Unassembled WGS sequence"/>
</dbReference>
<keyword evidence="3" id="KW-1185">Reference proteome</keyword>
<evidence type="ECO:0000256" key="1">
    <source>
        <dbReference type="SAM" id="Phobius"/>
    </source>
</evidence>
<keyword evidence="1" id="KW-0812">Transmembrane</keyword>
<accession>A0A7W4V030</accession>
<feature type="transmembrane region" description="Helical" evidence="1">
    <location>
        <begin position="6"/>
        <end position="30"/>
    </location>
</feature>
<gene>
    <name evidence="2" type="ORF">FHX33_003644</name>
</gene>
<keyword evidence="1" id="KW-0472">Membrane</keyword>
<dbReference type="EMBL" id="JACHVP010000004">
    <property type="protein sequence ID" value="MBB2968868.1"/>
    <property type="molecule type" value="Genomic_DNA"/>
</dbReference>
<sequence length="222" mass="24188">MAEVATYPLGVVVLVGVIALAVGILIGTLVRGSARTETVLAARRAWAAANLRTIFGIGRDAADAGRPFDGIVPPDGATPRGYGVRAVDGTADGSAELMLLQPLRTGWARNWLFNSQVFLQAQADILHGWLHTLGREAALVDPAWVEADQEYVRRVHRVENTLTHWAAGRWLTHSSLRLRITSRKPFWNRRLQRSLLIPSAPEAVLRGEYPPCDCETGQAPAG</sequence>
<reference evidence="2 3" key="1">
    <citation type="submission" date="2020-08" db="EMBL/GenBank/DDBJ databases">
        <title>Sequencing the genomes of 1000 actinobacteria strains.</title>
        <authorList>
            <person name="Klenk H.-P."/>
        </authorList>
    </citation>
    <scope>NUCLEOTIDE SEQUENCE [LARGE SCALE GENOMIC DNA]</scope>
    <source>
        <strain evidence="2 3">DSM 20146</strain>
    </source>
</reference>
<name>A0A7W4V030_LEIAQ</name>
<keyword evidence="1" id="KW-1133">Transmembrane helix</keyword>
<evidence type="ECO:0000313" key="2">
    <source>
        <dbReference type="EMBL" id="MBB2968868.1"/>
    </source>
</evidence>